<dbReference type="InterPro" id="IPR029021">
    <property type="entry name" value="Prot-tyrosine_phosphatase-like"/>
</dbReference>
<dbReference type="PRINTS" id="PR00700">
    <property type="entry name" value="PRTYPHPHTASE"/>
</dbReference>
<evidence type="ECO:0008006" key="5">
    <source>
        <dbReference type="Google" id="ProtNLM"/>
    </source>
</evidence>
<dbReference type="PROSITE" id="PS50056">
    <property type="entry name" value="TYR_PHOSPHATASE_2"/>
    <property type="match status" value="1"/>
</dbReference>
<dbReference type="InterPro" id="IPR003595">
    <property type="entry name" value="Tyr_Pase_cat"/>
</dbReference>
<dbReference type="Gene3D" id="3.90.190.10">
    <property type="entry name" value="Protein tyrosine phosphatase superfamily"/>
    <property type="match status" value="1"/>
</dbReference>
<comment type="caution">
    <text evidence="3">The sequence shown here is derived from an EMBL/GenBank/DDBJ whole genome shotgun (WGS) entry which is preliminary data.</text>
</comment>
<evidence type="ECO:0000313" key="3">
    <source>
        <dbReference type="EMBL" id="KAF7627309.1"/>
    </source>
</evidence>
<dbReference type="PANTHER" id="PTHR46163:SF7">
    <property type="entry name" value="PROTEIN TYROSINE PHOSPHATASE-LIKE PROTEIN EGG-3"/>
    <property type="match status" value="1"/>
</dbReference>
<dbReference type="EMBL" id="JABEBT010000154">
    <property type="protein sequence ID" value="KAF7627309.1"/>
    <property type="molecule type" value="Genomic_DNA"/>
</dbReference>
<dbReference type="Pfam" id="PF00102">
    <property type="entry name" value="Y_phosphatase"/>
    <property type="match status" value="1"/>
</dbReference>
<dbReference type="CDD" id="cd00047">
    <property type="entry name" value="PTPc"/>
    <property type="match status" value="1"/>
</dbReference>
<feature type="domain" description="Tyrosine-protein phosphatase" evidence="1">
    <location>
        <begin position="182"/>
        <end position="461"/>
    </location>
</feature>
<name>A0A8S9ZC00_9BILA</name>
<sequence length="485" mass="56339">MIGNSSTEEQHFTESCVSKIWRWWNERRFASVLAVFFDERTKTELSGHMLCEETKRLLRGSDPWVFAIRRKYGQRMAEWIAIYTSHVEQQAKPNKSKKTTSTFMPLKLTVSRSLELMSKIPLLERALQIDVDDILRMFDDHLMGCFRIRCDISSAIFARIQNIASTITQHVAWSMLIEPGRPRTDLSRFYAEFDVLESFFDKIELSADELSTGQTYQLVEGQNVSLNASRVLGGPLLNTFILAQAPPKHMINDFWKMVWEERSEFIFMLSEASIDPILEQNGLPNCADALFEQLSCTHCPFFWPRLEDDELNFGCIHVRNVGIDMATDPLFTVFTLDVWMTTVEHNLQHELSSSQMENVTAKLRLQLWQWNWQNYTDFHWPFRLLFRSRNSKRTTILVCNDGCGKSGTLALIEIFLMQLIRGSVSVDHPMLTAGVFLRLQRRHAVANSMQWLFAYRTVLHWLQPFVISWQEAILVSSLGSRRCLV</sequence>
<gene>
    <name evidence="3" type="ORF">Mgra_00009402</name>
</gene>
<protein>
    <recommendedName>
        <fullName evidence="5">Tyrosine-protein phosphatase domain-containing protein</fullName>
    </recommendedName>
</protein>
<accession>A0A8S9ZC00</accession>
<organism evidence="3 4">
    <name type="scientific">Meloidogyne graminicola</name>
    <dbReference type="NCBI Taxonomy" id="189291"/>
    <lineage>
        <taxon>Eukaryota</taxon>
        <taxon>Metazoa</taxon>
        <taxon>Ecdysozoa</taxon>
        <taxon>Nematoda</taxon>
        <taxon>Chromadorea</taxon>
        <taxon>Rhabditida</taxon>
        <taxon>Tylenchina</taxon>
        <taxon>Tylenchomorpha</taxon>
        <taxon>Tylenchoidea</taxon>
        <taxon>Meloidogynidae</taxon>
        <taxon>Meloidogyninae</taxon>
        <taxon>Meloidogyne</taxon>
    </lineage>
</organism>
<reference evidence="3" key="1">
    <citation type="journal article" date="2020" name="Ecol. Evol.">
        <title>Genome structure and content of the rice root-knot nematode (Meloidogyne graminicola).</title>
        <authorList>
            <person name="Phan N.T."/>
            <person name="Danchin E.G.J."/>
            <person name="Klopp C."/>
            <person name="Perfus-Barbeoch L."/>
            <person name="Kozlowski D.K."/>
            <person name="Koutsovoulos G.D."/>
            <person name="Lopez-Roques C."/>
            <person name="Bouchez O."/>
            <person name="Zahm M."/>
            <person name="Besnard G."/>
            <person name="Bellafiore S."/>
        </authorList>
    </citation>
    <scope>NUCLEOTIDE SEQUENCE</scope>
    <source>
        <strain evidence="3">VN-18</strain>
    </source>
</reference>
<dbReference type="Proteomes" id="UP000605970">
    <property type="component" value="Unassembled WGS sequence"/>
</dbReference>
<keyword evidence="4" id="KW-1185">Reference proteome</keyword>
<dbReference type="InterPro" id="IPR000242">
    <property type="entry name" value="PTP_cat"/>
</dbReference>
<dbReference type="OrthoDB" id="5834449at2759"/>
<evidence type="ECO:0000259" key="2">
    <source>
        <dbReference type="PROSITE" id="PS50056"/>
    </source>
</evidence>
<dbReference type="InterPro" id="IPR000387">
    <property type="entry name" value="Tyr_Pase_dom"/>
</dbReference>
<dbReference type="PANTHER" id="PTHR46163">
    <property type="entry name" value="TYROSINE-PROTEIN PHOSPHATASE-RELATED"/>
    <property type="match status" value="1"/>
</dbReference>
<dbReference type="GO" id="GO:0004725">
    <property type="term" value="F:protein tyrosine phosphatase activity"/>
    <property type="evidence" value="ECO:0007669"/>
    <property type="project" value="InterPro"/>
</dbReference>
<dbReference type="SUPFAM" id="SSF52799">
    <property type="entry name" value="(Phosphotyrosine protein) phosphatases II"/>
    <property type="match status" value="1"/>
</dbReference>
<dbReference type="InterPro" id="IPR052782">
    <property type="entry name" value="Oocyte-zygote_transition_reg"/>
</dbReference>
<feature type="domain" description="Tyrosine specific protein phosphatases" evidence="2">
    <location>
        <begin position="376"/>
        <end position="452"/>
    </location>
</feature>
<proteinExistence type="predicted"/>
<dbReference type="SMART" id="SM00404">
    <property type="entry name" value="PTPc_motif"/>
    <property type="match status" value="1"/>
</dbReference>
<evidence type="ECO:0000313" key="4">
    <source>
        <dbReference type="Proteomes" id="UP000605970"/>
    </source>
</evidence>
<dbReference type="AlphaFoldDB" id="A0A8S9ZC00"/>
<evidence type="ECO:0000259" key="1">
    <source>
        <dbReference type="PROSITE" id="PS50055"/>
    </source>
</evidence>
<dbReference type="SMART" id="SM00194">
    <property type="entry name" value="PTPc"/>
    <property type="match status" value="1"/>
</dbReference>
<dbReference type="PROSITE" id="PS50055">
    <property type="entry name" value="TYR_PHOSPHATASE_PTP"/>
    <property type="match status" value="1"/>
</dbReference>